<dbReference type="AlphaFoldDB" id="A0A9Q1GWP0"/>
<proteinExistence type="predicted"/>
<evidence type="ECO:0000256" key="1">
    <source>
        <dbReference type="SAM" id="MobiDB-lite"/>
    </source>
</evidence>
<dbReference type="EMBL" id="JAKOGI010001270">
    <property type="protein sequence ID" value="KAJ8426564.1"/>
    <property type="molecule type" value="Genomic_DNA"/>
</dbReference>
<protein>
    <submittedName>
        <fullName evidence="2">Uncharacterized protein</fullName>
    </submittedName>
</protein>
<evidence type="ECO:0000313" key="2">
    <source>
        <dbReference type="EMBL" id="KAJ8426564.1"/>
    </source>
</evidence>
<feature type="compositionally biased region" description="Basic residues" evidence="1">
    <location>
        <begin position="45"/>
        <end position="56"/>
    </location>
</feature>
<feature type="region of interest" description="Disordered" evidence="1">
    <location>
        <begin position="45"/>
        <end position="205"/>
    </location>
</feature>
<feature type="compositionally biased region" description="Basic and acidic residues" evidence="1">
    <location>
        <begin position="87"/>
        <end position="103"/>
    </location>
</feature>
<feature type="compositionally biased region" description="Basic and acidic residues" evidence="1">
    <location>
        <begin position="174"/>
        <end position="188"/>
    </location>
</feature>
<feature type="compositionally biased region" description="Basic and acidic residues" evidence="1">
    <location>
        <begin position="66"/>
        <end position="78"/>
    </location>
</feature>
<name>A0A9Q1GWP0_9CARY</name>
<evidence type="ECO:0000313" key="3">
    <source>
        <dbReference type="Proteomes" id="UP001153076"/>
    </source>
</evidence>
<dbReference type="Proteomes" id="UP001153076">
    <property type="component" value="Unassembled WGS sequence"/>
</dbReference>
<accession>A0A9Q1GWP0</accession>
<keyword evidence="3" id="KW-1185">Reference proteome</keyword>
<sequence length="296" mass="33873">MLEKFLTCLIYRNVSVVISLTANLSQRVTSNWSWGNLNSIGSKKKVEHKWRLRNAKRSVGSAEDPIGEKGPKNKDSDKKKKITKNVRNADETDKDELASAKEQTKKKRTKNIRNADETGKDELASAKEQTSSESMGPIEEQQASGPIEEQQASAKKQTSREYMGPIEEQQAFVKEPDRNSSNEYRSNDNTDNDEDPYNDEKPYNEGSWEHLYKESLKLVKIKQNERKTREAREIAKAMEAKAWEAAKKRWEEEEEKLPLKDYAGFLTKIASLMMQFTQACRRHGQIKEAVIVVGIS</sequence>
<reference evidence="2" key="1">
    <citation type="submission" date="2022-04" db="EMBL/GenBank/DDBJ databases">
        <title>Carnegiea gigantea Genome sequencing and assembly v2.</title>
        <authorList>
            <person name="Copetti D."/>
            <person name="Sanderson M.J."/>
            <person name="Burquez A."/>
            <person name="Wojciechowski M.F."/>
        </authorList>
    </citation>
    <scope>NUCLEOTIDE SEQUENCE</scope>
    <source>
        <strain evidence="2">SGP5-SGP5p</strain>
        <tissue evidence="2">Aerial part</tissue>
    </source>
</reference>
<comment type="caution">
    <text evidence="2">The sequence shown here is derived from an EMBL/GenBank/DDBJ whole genome shotgun (WGS) entry which is preliminary data.</text>
</comment>
<feature type="compositionally biased region" description="Basic and acidic residues" evidence="1">
    <location>
        <begin position="113"/>
        <end position="125"/>
    </location>
</feature>
<organism evidence="2 3">
    <name type="scientific">Carnegiea gigantea</name>
    <dbReference type="NCBI Taxonomy" id="171969"/>
    <lineage>
        <taxon>Eukaryota</taxon>
        <taxon>Viridiplantae</taxon>
        <taxon>Streptophyta</taxon>
        <taxon>Embryophyta</taxon>
        <taxon>Tracheophyta</taxon>
        <taxon>Spermatophyta</taxon>
        <taxon>Magnoliopsida</taxon>
        <taxon>eudicotyledons</taxon>
        <taxon>Gunneridae</taxon>
        <taxon>Pentapetalae</taxon>
        <taxon>Caryophyllales</taxon>
        <taxon>Cactineae</taxon>
        <taxon>Cactaceae</taxon>
        <taxon>Cactoideae</taxon>
        <taxon>Echinocereeae</taxon>
        <taxon>Carnegiea</taxon>
    </lineage>
</organism>
<gene>
    <name evidence="2" type="ORF">Cgig2_010623</name>
</gene>